<dbReference type="EMBL" id="JACHMY010000001">
    <property type="protein sequence ID" value="MBB5835467.1"/>
    <property type="molecule type" value="Genomic_DNA"/>
</dbReference>
<accession>A0A7W9J5H9</accession>
<dbReference type="Proteomes" id="UP000549971">
    <property type="component" value="Unassembled WGS sequence"/>
</dbReference>
<protein>
    <submittedName>
        <fullName evidence="1">Uncharacterized protein</fullName>
    </submittedName>
</protein>
<gene>
    <name evidence="1" type="ORF">HDA39_002201</name>
</gene>
<evidence type="ECO:0000313" key="2">
    <source>
        <dbReference type="Proteomes" id="UP000549971"/>
    </source>
</evidence>
<dbReference type="AlphaFoldDB" id="A0A7W9J5H9"/>
<name>A0A7W9J5H9_9ACTN</name>
<proteinExistence type="predicted"/>
<sequence>MAAAPVETHRWSYPIWMWHWMTPYDERPPRSRAVRMPLPERLRVGKEKALAAFVSQLVPGPNGEDPISTR</sequence>
<reference evidence="1 2" key="1">
    <citation type="submission" date="2020-08" db="EMBL/GenBank/DDBJ databases">
        <title>Sequencing the genomes of 1000 actinobacteria strains.</title>
        <authorList>
            <person name="Klenk H.-P."/>
        </authorList>
    </citation>
    <scope>NUCLEOTIDE SEQUENCE [LARGE SCALE GENOMIC DNA]</scope>
    <source>
        <strain evidence="1 2">DSM 28967</strain>
    </source>
</reference>
<organism evidence="1 2">
    <name type="scientific">Kribbella italica</name>
    <dbReference type="NCBI Taxonomy" id="1540520"/>
    <lineage>
        <taxon>Bacteria</taxon>
        <taxon>Bacillati</taxon>
        <taxon>Actinomycetota</taxon>
        <taxon>Actinomycetes</taxon>
        <taxon>Propionibacteriales</taxon>
        <taxon>Kribbellaceae</taxon>
        <taxon>Kribbella</taxon>
    </lineage>
</organism>
<keyword evidence="2" id="KW-1185">Reference proteome</keyword>
<evidence type="ECO:0000313" key="1">
    <source>
        <dbReference type="EMBL" id="MBB5835467.1"/>
    </source>
</evidence>
<comment type="caution">
    <text evidence="1">The sequence shown here is derived from an EMBL/GenBank/DDBJ whole genome shotgun (WGS) entry which is preliminary data.</text>
</comment>
<dbReference type="RefSeq" id="WP_184795114.1">
    <property type="nucleotide sequence ID" value="NZ_JACHMY010000001.1"/>
</dbReference>